<dbReference type="EMBL" id="PGOL01000058">
    <property type="protein sequence ID" value="PKI78196.1"/>
    <property type="molecule type" value="Genomic_DNA"/>
</dbReference>
<sequence length="80" mass="8831">MAVDESPNCHTRRVVLVPSPMRCLVIRDPSIKVYGTPIALKILMMDLAIHQVKGRRNVSLDGALGSDIVTPTIALHQLMR</sequence>
<dbReference type="AlphaFoldDB" id="A0A2I0LDA5"/>
<proteinExistence type="predicted"/>
<dbReference type="Proteomes" id="UP000233551">
    <property type="component" value="Unassembled WGS sequence"/>
</dbReference>
<evidence type="ECO:0000313" key="1">
    <source>
        <dbReference type="EMBL" id="PKI78196.1"/>
    </source>
</evidence>
<name>A0A2I0LDA5_PUNGR</name>
<protein>
    <submittedName>
        <fullName evidence="1">Uncharacterized protein</fullName>
    </submittedName>
</protein>
<comment type="caution">
    <text evidence="1">The sequence shown here is derived from an EMBL/GenBank/DDBJ whole genome shotgun (WGS) entry which is preliminary data.</text>
</comment>
<organism evidence="1 2">
    <name type="scientific">Punica granatum</name>
    <name type="common">Pomegranate</name>
    <dbReference type="NCBI Taxonomy" id="22663"/>
    <lineage>
        <taxon>Eukaryota</taxon>
        <taxon>Viridiplantae</taxon>
        <taxon>Streptophyta</taxon>
        <taxon>Embryophyta</taxon>
        <taxon>Tracheophyta</taxon>
        <taxon>Spermatophyta</taxon>
        <taxon>Magnoliopsida</taxon>
        <taxon>eudicotyledons</taxon>
        <taxon>Gunneridae</taxon>
        <taxon>Pentapetalae</taxon>
        <taxon>rosids</taxon>
        <taxon>malvids</taxon>
        <taxon>Myrtales</taxon>
        <taxon>Lythraceae</taxon>
        <taxon>Punica</taxon>
    </lineage>
</organism>
<reference evidence="1 2" key="1">
    <citation type="submission" date="2017-11" db="EMBL/GenBank/DDBJ databases">
        <title>De-novo sequencing of pomegranate (Punica granatum L.) genome.</title>
        <authorList>
            <person name="Akparov Z."/>
            <person name="Amiraslanov A."/>
            <person name="Hajiyeva S."/>
            <person name="Abbasov M."/>
            <person name="Kaur K."/>
            <person name="Hamwieh A."/>
            <person name="Solovyev V."/>
            <person name="Salamov A."/>
            <person name="Braich B."/>
            <person name="Kosarev P."/>
            <person name="Mahmoud A."/>
            <person name="Hajiyev E."/>
            <person name="Babayeva S."/>
            <person name="Izzatullayeva V."/>
            <person name="Mammadov A."/>
            <person name="Mammadov A."/>
            <person name="Sharifova S."/>
            <person name="Ojaghi J."/>
            <person name="Eynullazada K."/>
            <person name="Bayramov B."/>
            <person name="Abdulazimova A."/>
            <person name="Shahmuradov I."/>
        </authorList>
    </citation>
    <scope>NUCLEOTIDE SEQUENCE [LARGE SCALE GENOMIC DNA]</scope>
    <source>
        <strain evidence="2">cv. AG2017</strain>
        <tissue evidence="1">Leaf</tissue>
    </source>
</reference>
<keyword evidence="2" id="KW-1185">Reference proteome</keyword>
<gene>
    <name evidence="1" type="ORF">CRG98_001367</name>
</gene>
<accession>A0A2I0LDA5</accession>
<evidence type="ECO:0000313" key="2">
    <source>
        <dbReference type="Proteomes" id="UP000233551"/>
    </source>
</evidence>